<name>A0AAV7EAL8_ARIFI</name>
<comment type="caution">
    <text evidence="2">The sequence shown here is derived from an EMBL/GenBank/DDBJ whole genome shotgun (WGS) entry which is preliminary data.</text>
</comment>
<proteinExistence type="predicted"/>
<dbReference type="EMBL" id="JAINDJ010000006">
    <property type="protein sequence ID" value="KAG9444567.1"/>
    <property type="molecule type" value="Genomic_DNA"/>
</dbReference>
<reference evidence="2 3" key="1">
    <citation type="submission" date="2021-07" db="EMBL/GenBank/DDBJ databases">
        <title>The Aristolochia fimbriata genome: insights into angiosperm evolution, floral development and chemical biosynthesis.</title>
        <authorList>
            <person name="Jiao Y."/>
        </authorList>
    </citation>
    <scope>NUCLEOTIDE SEQUENCE [LARGE SCALE GENOMIC DNA]</scope>
    <source>
        <strain evidence="2">IBCAS-2021</strain>
        <tissue evidence="2">Leaf</tissue>
    </source>
</reference>
<organism evidence="2 3">
    <name type="scientific">Aristolochia fimbriata</name>
    <name type="common">White veined hardy Dutchman's pipe vine</name>
    <dbReference type="NCBI Taxonomy" id="158543"/>
    <lineage>
        <taxon>Eukaryota</taxon>
        <taxon>Viridiplantae</taxon>
        <taxon>Streptophyta</taxon>
        <taxon>Embryophyta</taxon>
        <taxon>Tracheophyta</taxon>
        <taxon>Spermatophyta</taxon>
        <taxon>Magnoliopsida</taxon>
        <taxon>Magnoliidae</taxon>
        <taxon>Piperales</taxon>
        <taxon>Aristolochiaceae</taxon>
        <taxon>Aristolochia</taxon>
    </lineage>
</organism>
<sequence>MTLSPPHLTAPWRIPPQLHSLPHPPQRHRPHVSGPLPKGERVGSLLPSPAANREPNIHREAHQDRVKHEVYADEICPDFGLWMQIPLQEVSRSIVCAQGPLRTIVAEVCSDVFLRDLVVQMRHFRVLVSEVIVLIDCAPIKA</sequence>
<feature type="region of interest" description="Disordered" evidence="1">
    <location>
        <begin position="1"/>
        <end position="53"/>
    </location>
</feature>
<evidence type="ECO:0000313" key="2">
    <source>
        <dbReference type="EMBL" id="KAG9444567.1"/>
    </source>
</evidence>
<keyword evidence="3" id="KW-1185">Reference proteome</keyword>
<accession>A0AAV7EAL8</accession>
<dbReference type="Proteomes" id="UP000825729">
    <property type="component" value="Unassembled WGS sequence"/>
</dbReference>
<dbReference type="AlphaFoldDB" id="A0AAV7EAL8"/>
<gene>
    <name evidence="2" type="ORF">H6P81_015907</name>
</gene>
<evidence type="ECO:0000256" key="1">
    <source>
        <dbReference type="SAM" id="MobiDB-lite"/>
    </source>
</evidence>
<evidence type="ECO:0000313" key="3">
    <source>
        <dbReference type="Proteomes" id="UP000825729"/>
    </source>
</evidence>
<protein>
    <submittedName>
        <fullName evidence="2">Uncharacterized protein</fullName>
    </submittedName>
</protein>